<name>A0A5B7JDT5_PORTR</name>
<keyword evidence="2" id="KW-1185">Reference proteome</keyword>
<organism evidence="1 2">
    <name type="scientific">Portunus trituberculatus</name>
    <name type="common">Swimming crab</name>
    <name type="synonym">Neptunus trituberculatus</name>
    <dbReference type="NCBI Taxonomy" id="210409"/>
    <lineage>
        <taxon>Eukaryota</taxon>
        <taxon>Metazoa</taxon>
        <taxon>Ecdysozoa</taxon>
        <taxon>Arthropoda</taxon>
        <taxon>Crustacea</taxon>
        <taxon>Multicrustacea</taxon>
        <taxon>Malacostraca</taxon>
        <taxon>Eumalacostraca</taxon>
        <taxon>Eucarida</taxon>
        <taxon>Decapoda</taxon>
        <taxon>Pleocyemata</taxon>
        <taxon>Brachyura</taxon>
        <taxon>Eubrachyura</taxon>
        <taxon>Portunoidea</taxon>
        <taxon>Portunidae</taxon>
        <taxon>Portuninae</taxon>
        <taxon>Portunus</taxon>
    </lineage>
</organism>
<gene>
    <name evidence="1" type="ORF">E2C01_089539</name>
</gene>
<dbReference type="EMBL" id="VSRR010098268">
    <property type="protein sequence ID" value="MPC94372.1"/>
    <property type="molecule type" value="Genomic_DNA"/>
</dbReference>
<dbReference type="Proteomes" id="UP000324222">
    <property type="component" value="Unassembled WGS sequence"/>
</dbReference>
<comment type="caution">
    <text evidence="1">The sequence shown here is derived from an EMBL/GenBank/DDBJ whole genome shotgun (WGS) entry which is preliminary data.</text>
</comment>
<accession>A0A5B7JDT5</accession>
<reference evidence="1 2" key="1">
    <citation type="submission" date="2019-05" db="EMBL/GenBank/DDBJ databases">
        <title>Another draft genome of Portunus trituberculatus and its Hox gene families provides insights of decapod evolution.</title>
        <authorList>
            <person name="Jeong J.-H."/>
            <person name="Song I."/>
            <person name="Kim S."/>
            <person name="Choi T."/>
            <person name="Kim D."/>
            <person name="Ryu S."/>
            <person name="Kim W."/>
        </authorList>
    </citation>
    <scope>NUCLEOTIDE SEQUENCE [LARGE SCALE GENOMIC DNA]</scope>
    <source>
        <tissue evidence="1">Muscle</tissue>
    </source>
</reference>
<evidence type="ECO:0000313" key="1">
    <source>
        <dbReference type="EMBL" id="MPC94372.1"/>
    </source>
</evidence>
<dbReference type="AlphaFoldDB" id="A0A5B7JDT5"/>
<protein>
    <submittedName>
        <fullName evidence="1">Uncharacterized protein</fullName>
    </submittedName>
</protein>
<evidence type="ECO:0000313" key="2">
    <source>
        <dbReference type="Proteomes" id="UP000324222"/>
    </source>
</evidence>
<sequence length="19" mass="2266">MAWQKQATNINTTFWLRGV</sequence>
<proteinExistence type="predicted"/>